<keyword evidence="5" id="KW-1185">Reference proteome</keyword>
<evidence type="ECO:0000256" key="3">
    <source>
        <dbReference type="ARBA" id="ARBA00022840"/>
    </source>
</evidence>
<dbReference type="SUPFAM" id="SSF53067">
    <property type="entry name" value="Actin-like ATPase domain"/>
    <property type="match status" value="2"/>
</dbReference>
<dbReference type="SUPFAM" id="SSF100920">
    <property type="entry name" value="Heat shock protein 70kD (HSP70), peptide-binding domain"/>
    <property type="match status" value="1"/>
</dbReference>
<dbReference type="GO" id="GO:0005524">
    <property type="term" value="F:ATP binding"/>
    <property type="evidence" value="ECO:0007669"/>
    <property type="project" value="UniProtKB-KW"/>
</dbReference>
<dbReference type="EMBL" id="LN879502">
    <property type="protein sequence ID" value="CUI18027.1"/>
    <property type="molecule type" value="Genomic_DNA"/>
</dbReference>
<evidence type="ECO:0000313" key="4">
    <source>
        <dbReference type="EMBL" id="CUI18027.1"/>
    </source>
</evidence>
<evidence type="ECO:0000256" key="2">
    <source>
        <dbReference type="ARBA" id="ARBA00022741"/>
    </source>
</evidence>
<dbReference type="PRINTS" id="PR00301">
    <property type="entry name" value="HEATSHOCK70"/>
</dbReference>
<protein>
    <submittedName>
        <fullName evidence="4">Putative chaperone protein dnaK</fullName>
    </submittedName>
</protein>
<dbReference type="CDD" id="cd24029">
    <property type="entry name" value="ASKHA_NBD_HSP70_DnaK_HscA_HscC"/>
    <property type="match status" value="1"/>
</dbReference>
<organism evidence="4 5">
    <name type="scientific">Candidatus Protochlamydia naegleriophila</name>
    <dbReference type="NCBI Taxonomy" id="389348"/>
    <lineage>
        <taxon>Bacteria</taxon>
        <taxon>Pseudomonadati</taxon>
        <taxon>Chlamydiota</taxon>
        <taxon>Chlamydiia</taxon>
        <taxon>Parachlamydiales</taxon>
        <taxon>Parachlamydiaceae</taxon>
        <taxon>Candidatus Protochlamydia</taxon>
    </lineage>
</organism>
<dbReference type="GO" id="GO:0140662">
    <property type="term" value="F:ATP-dependent protein folding chaperone"/>
    <property type="evidence" value="ECO:0007669"/>
    <property type="project" value="InterPro"/>
</dbReference>
<dbReference type="Proteomes" id="UP000069902">
    <property type="component" value="Chromosome cPNK"/>
</dbReference>
<gene>
    <name evidence="4" type="primary">dnak7</name>
    <name evidence="4" type="ORF">PNK_2433</name>
</gene>
<dbReference type="Gene3D" id="3.30.420.40">
    <property type="match status" value="2"/>
</dbReference>
<dbReference type="InterPro" id="IPR013126">
    <property type="entry name" value="Hsp_70_fam"/>
</dbReference>
<dbReference type="RefSeq" id="WP_032124668.1">
    <property type="nucleotide sequence ID" value="NZ_LN879502.1"/>
</dbReference>
<dbReference type="STRING" id="389348.PNK_2433"/>
<sequence>MSTIEIGIDLGTTNSSVAVIQNNETQILKNALGEESTPSVVYADRNGNIVIGSKARRVMNNSKENLQNSKAEVKRLMGTGESIFFPNLKKALLPEEVSAEILKALRGDVQRKHPEMALDAAVITVPAYFSTVQSEATKRAGNLAGFKQVVLLQEPIAAAIAYGFLNQKNENWLVYDLGGGTFDVALVALRDGSLTVLAHAGDNFLGGKDFDAAIIQNLIQPSLVAEGILLDPVIHSQIFSYLKELAETAKIELTISEKTTIDIDIQTDQIQIQHSIEISRLDLLESCKDLLGKTADLCKKTIDDSKVEPSTVQKIVLVGGPTQMPILREFLRDALQIKVDGSLDPLTVVAKGAAMFGNQTAVSVQENKTGRQNADCQLEVNYNPVTSDDEQTITGKIAVCQESSQPYSIQFAGSDDSFSSEEILIKNGKFILTLPTGAKGTQYWIYIKDSSGKLIASSPDSIHIARGVSIMGAPLPYSIGVSILSLSALQGYADASETMEFFFSKNSILPLKEKKRFHTVADLKAGSSDNGLPICIYEGESLITNRNTLVCHLAITGKSIAKDLKRGSPVDITIQINESRELSVTAYLPESDITINARQTLYFDAAKIDEVKKDFSEQISRSEAVIGTEENSKEVGIIKNMIKDIQATIDRSGSDSDQQRKAEKQVKDLMMALDQMEAKTKYNANVAAFWRECDEISEYLQDCNPPEKRTEYETTYNTLRKEGLSAIAKQDAVWIEHIAKKLDELHFRCQFSDPRILASWMQYILQQAQEKQNPHPSLPALISRAQDALAKSDIKEMQEVFWAIRPFIWHGKTQVKFVKSGIML</sequence>
<keyword evidence="3" id="KW-0067">ATP-binding</keyword>
<evidence type="ECO:0000313" key="5">
    <source>
        <dbReference type="Proteomes" id="UP000069902"/>
    </source>
</evidence>
<comment type="similarity">
    <text evidence="1">Belongs to the heat shock protein 70 family.</text>
</comment>
<evidence type="ECO:0000256" key="1">
    <source>
        <dbReference type="ARBA" id="ARBA00007381"/>
    </source>
</evidence>
<dbReference type="InterPro" id="IPR018181">
    <property type="entry name" value="Heat_shock_70_CS"/>
</dbReference>
<dbReference type="PROSITE" id="PS00297">
    <property type="entry name" value="HSP70_1"/>
    <property type="match status" value="1"/>
</dbReference>
<proteinExistence type="inferred from homology"/>
<dbReference type="InterPro" id="IPR043129">
    <property type="entry name" value="ATPase_NBD"/>
</dbReference>
<dbReference type="Gene3D" id="3.90.640.10">
    <property type="entry name" value="Actin, Chain A, domain 4"/>
    <property type="match status" value="1"/>
</dbReference>
<keyword evidence="2" id="KW-0547">Nucleotide-binding</keyword>
<dbReference type="AlphaFoldDB" id="A0A0U5K777"/>
<dbReference type="PATRIC" id="fig|389348.3.peg.2726"/>
<name>A0A0U5K777_9BACT</name>
<accession>A0A0U5K777</accession>
<dbReference type="Gene3D" id="2.60.34.10">
    <property type="entry name" value="Substrate Binding Domain Of DNAk, Chain A, domain 1"/>
    <property type="match status" value="1"/>
</dbReference>
<dbReference type="PROSITE" id="PS01036">
    <property type="entry name" value="HSP70_3"/>
    <property type="match status" value="1"/>
</dbReference>
<dbReference type="Pfam" id="PF00012">
    <property type="entry name" value="HSP70"/>
    <property type="match status" value="3"/>
</dbReference>
<dbReference type="InParanoid" id="A0A0U5K777"/>
<dbReference type="KEGG" id="pnl:PNK_2433"/>
<dbReference type="InterPro" id="IPR029047">
    <property type="entry name" value="HSP70_peptide-bd_sf"/>
</dbReference>
<dbReference type="PANTHER" id="PTHR19375">
    <property type="entry name" value="HEAT SHOCK PROTEIN 70KDA"/>
    <property type="match status" value="1"/>
</dbReference>
<reference evidence="5" key="1">
    <citation type="submission" date="2015-09" db="EMBL/GenBank/DDBJ databases">
        <authorList>
            <person name="Bertelli C."/>
        </authorList>
    </citation>
    <scope>NUCLEOTIDE SEQUENCE [LARGE SCALE GENOMIC DNA]</scope>
    <source>
        <strain evidence="5">KNic</strain>
    </source>
</reference>